<evidence type="ECO:0000313" key="2">
    <source>
        <dbReference type="Proteomes" id="UP000249005"/>
    </source>
</evidence>
<dbReference type="AlphaFoldDB" id="A0A2X4UV66"/>
<reference evidence="1 2" key="1">
    <citation type="submission" date="2018-06" db="EMBL/GenBank/DDBJ databases">
        <authorList>
            <consortium name="Pathogen Informatics"/>
            <person name="Doyle S."/>
        </authorList>
    </citation>
    <scope>NUCLEOTIDE SEQUENCE [LARGE SCALE GENOMIC DNA]</scope>
    <source>
        <strain evidence="1 2">NCTC12151</strain>
    </source>
</reference>
<proteinExistence type="predicted"/>
<dbReference type="EMBL" id="LS483470">
    <property type="protein sequence ID" value="SQI42309.1"/>
    <property type="molecule type" value="Genomic_DNA"/>
</dbReference>
<accession>A0A2X4UV66</accession>
<organism evidence="1 2">
    <name type="scientific">Leminorella richardii</name>
    <dbReference type="NCBI Taxonomy" id="158841"/>
    <lineage>
        <taxon>Bacteria</taxon>
        <taxon>Pseudomonadati</taxon>
        <taxon>Pseudomonadota</taxon>
        <taxon>Gammaproteobacteria</taxon>
        <taxon>Enterobacterales</taxon>
        <taxon>Budviciaceae</taxon>
        <taxon>Leminorella</taxon>
    </lineage>
</organism>
<sequence>MTNNYVFSATDNSFYPTELREMYEHAGTWPHDARPVDDTSFAEFSGFAPEGKSRGAGDDGFPCWVDILPPVVDELIVTASVEK</sequence>
<keyword evidence="2" id="KW-1185">Reference proteome</keyword>
<dbReference type="KEGG" id="lri:NCTC12151_02527"/>
<dbReference type="InterPro" id="IPR003458">
    <property type="entry name" value="Phage_T4_Gp38_tail_assem"/>
</dbReference>
<dbReference type="Proteomes" id="UP000249005">
    <property type="component" value="Chromosome 1"/>
</dbReference>
<name>A0A2X4UV66_9GAMM</name>
<dbReference type="Pfam" id="PF02413">
    <property type="entry name" value="Caudo_TAP"/>
    <property type="match status" value="1"/>
</dbReference>
<gene>
    <name evidence="1" type="ORF">NCTC12151_02527</name>
</gene>
<evidence type="ECO:0000313" key="1">
    <source>
        <dbReference type="EMBL" id="SQI42309.1"/>
    </source>
</evidence>
<protein>
    <submittedName>
        <fullName evidence="1">Uncharacterized protein</fullName>
    </submittedName>
</protein>